<feature type="compositionally biased region" description="Polar residues" evidence="1">
    <location>
        <begin position="991"/>
        <end position="1007"/>
    </location>
</feature>
<dbReference type="InterPro" id="IPR040441">
    <property type="entry name" value="CFA20/CFAP20DC"/>
</dbReference>
<sequence>MFANEYQGGTHVEVLSTQGQNPLAQWKVVGPQKGLQKVFDKAVKGNVFASSGVCRLALPRDERGSLGLTQPHLLLQLAIGVGVPFSLEVGLTDSTCTRRRVILSASFSELKCTPLHCQVPFTSLPRDVWLNLVLPLPELAVALFRSSPGSNSGGTAPGGAAGGAGGTAAGGGGSTAGGTAGSAAAGAGASSWYRSLDCLQLAGSCRLRRICTLRDPPQLPPDEAGVPFNQPCLPKSLDFPAGVDFQTLQLDPRSLTFVPLGYGYGSGTGPGSSAGGAGAAGGAALGVVGTSTGSTRRQAAGSAGVTPPVGGGVGVTSLTLTAAANGRGTPLGNGRTGAIGGNGGGGGVSGGMDEDGAVISPTRHVDGMGGLRATGMPYLAGGGCDVAAAGLTHGSPTGQSTPTARGSGNGTGNGGGGGGVGYVGHYGSGGAAGGHLGSAGEHVVPSRLGRFAAAYGTGGGSSSPNGGPSTTAAAAGFLPLPGFGAPGAPAVHGPPTTGPSSGLPPSGRLPPVNGAVAMPSGNADNGNRSGSGDNSPFGGRRALSAQTIVRYGQTVDGAVGGTADGAGGVAAAAAVLAGGGGMGAVAGGVGGGVGFRTLWPRSVIGKRAQSGPARISTEALTQAATQPPRKGPPDWSYGAEGPLKGLGDTVAPPDTPTSPSLAPRHVRRVHNTSNLPPTIIEHEAMPPTHTAMGSTPAGSTARSPNRSPSRLRHHPITGGGGGAAAAAARAGGEPATPSLPLLRVTRADVAPSREPSSPATAAATGGSSSPPFTQQLSSVLTVRGGLDASLDFASQQQLMEGSCCSPSILSSLTRGGSNPLMHTHRYGGSAAGGGGGGGAVTAAATVPGTSGDLWLDSDDDAAVGCGGGMSSTATVSEPLPAKVGKVRTRVPGGGGSSSGAAGKGGGGGAGGGGGNTANGGGGGGWGAAAGTAGATAAASAAGRRVPLSAALTQDADTPTRATRAAAAAAGAAGPATNPAVAAIAAAASAGQNGRSSPAGTPSRTATRLTPPHGSNAAPGSSPFAPGRQRGREESNSGAARPAAAAAAAAAAGGTCGKPPTGAASPARQRAAATPPRGAAASRIPPRPGLPYAEGRERLPPLAGGSGTAGGRGGGGAAAATAGGGGGAGRGKGGPSKRGSRVINRSVTSTTATSEVDVEESIALNAGMWGGFGVDEDDDMLGSRHFRAGPSQTRGAGGGGEGDVNSGSDGDIGVVDTLSPDPRRGPSGAGVFAANAWAGARGLPPVGAGGPSPPVTAAGGARGGAWAAGSHGGEDLPSPPPHRNLPYNAGAVGPMSPPIRRSTARVEISSSRQPDRGYDREDDDEYDMTSRGATGTTRNASMAGFFGVGSGVGAGSGGNMQRDSDGGDSLFNNLDRLLDEEALLAGYGHDLGRYDDWVRPLDPRGPSAPAGGSNHPAQRAFTPPIVPASRALGVAGANAGSGGAIAAATAAATAGGPRKSTSMVAGAGAGGEAGAGAGSGAQVLRVGGGGVVAAAGGEAMLDLVYDPVLNCYYDSTTGQYYELKT</sequence>
<feature type="region of interest" description="Disordered" evidence="1">
    <location>
        <begin position="1179"/>
        <end position="1208"/>
    </location>
</feature>
<feature type="region of interest" description="Disordered" evidence="1">
    <location>
        <begin position="457"/>
        <end position="540"/>
    </location>
</feature>
<feature type="region of interest" description="Disordered" evidence="1">
    <location>
        <begin position="886"/>
        <end position="910"/>
    </location>
</feature>
<feature type="compositionally biased region" description="Polar residues" evidence="1">
    <location>
        <begin position="1330"/>
        <end position="1339"/>
    </location>
</feature>
<comment type="caution">
    <text evidence="3">The sequence shown here is derived from an EMBL/GenBank/DDBJ whole genome shotgun (WGS) entry which is preliminary data.</text>
</comment>
<feature type="compositionally biased region" description="Low complexity" evidence="1">
    <location>
        <begin position="1254"/>
        <end position="1268"/>
    </location>
</feature>
<feature type="domain" description="CFA20" evidence="2">
    <location>
        <begin position="1"/>
        <end position="145"/>
    </location>
</feature>
<feature type="compositionally biased region" description="Gly residues" evidence="1">
    <location>
        <begin position="891"/>
        <end position="910"/>
    </location>
</feature>
<dbReference type="Pfam" id="PF05018">
    <property type="entry name" value="CFA20_dom"/>
    <property type="match status" value="1"/>
</dbReference>
<gene>
    <name evidence="3" type="ORF">Agub_g10966</name>
</gene>
<dbReference type="PANTHER" id="PTHR12458">
    <property type="entry name" value="ORF PROTEIN"/>
    <property type="match status" value="1"/>
</dbReference>
<feature type="compositionally biased region" description="Low complexity" evidence="1">
    <location>
        <begin position="750"/>
        <end position="771"/>
    </location>
</feature>
<feature type="compositionally biased region" description="Polar residues" evidence="1">
    <location>
        <begin position="1142"/>
        <end position="1153"/>
    </location>
</feature>
<feature type="region of interest" description="Disordered" evidence="1">
    <location>
        <begin position="151"/>
        <end position="180"/>
    </location>
</feature>
<evidence type="ECO:0000259" key="2">
    <source>
        <dbReference type="Pfam" id="PF05018"/>
    </source>
</evidence>
<feature type="compositionally biased region" description="Polar residues" evidence="1">
    <location>
        <begin position="394"/>
        <end position="404"/>
    </location>
</feature>
<evidence type="ECO:0000256" key="1">
    <source>
        <dbReference type="SAM" id="MobiDB-lite"/>
    </source>
</evidence>
<name>A0AAD3HQC5_9CHLO</name>
<evidence type="ECO:0000313" key="4">
    <source>
        <dbReference type="Proteomes" id="UP001054857"/>
    </source>
</evidence>
<feature type="region of interest" description="Disordered" evidence="1">
    <location>
        <begin position="609"/>
        <end position="774"/>
    </location>
</feature>
<feature type="compositionally biased region" description="Polar residues" evidence="1">
    <location>
        <begin position="522"/>
        <end position="534"/>
    </location>
</feature>
<evidence type="ECO:0000313" key="3">
    <source>
        <dbReference type="EMBL" id="GFR48952.1"/>
    </source>
</evidence>
<proteinExistence type="predicted"/>
<organism evidence="3 4">
    <name type="scientific">Astrephomene gubernaculifera</name>
    <dbReference type="NCBI Taxonomy" id="47775"/>
    <lineage>
        <taxon>Eukaryota</taxon>
        <taxon>Viridiplantae</taxon>
        <taxon>Chlorophyta</taxon>
        <taxon>core chlorophytes</taxon>
        <taxon>Chlorophyceae</taxon>
        <taxon>CS clade</taxon>
        <taxon>Chlamydomonadales</taxon>
        <taxon>Astrephomenaceae</taxon>
        <taxon>Astrephomene</taxon>
    </lineage>
</organism>
<feature type="compositionally biased region" description="Gly residues" evidence="1">
    <location>
        <begin position="1103"/>
        <end position="1135"/>
    </location>
</feature>
<dbReference type="Proteomes" id="UP001054857">
    <property type="component" value="Unassembled WGS sequence"/>
</dbReference>
<reference evidence="3 4" key="1">
    <citation type="journal article" date="2021" name="Sci. Rep.">
        <title>Genome sequencing of the multicellular alga Astrephomene provides insights into convergent evolution of germ-soma differentiation.</title>
        <authorList>
            <person name="Yamashita S."/>
            <person name="Yamamoto K."/>
            <person name="Matsuzaki R."/>
            <person name="Suzuki S."/>
            <person name="Yamaguchi H."/>
            <person name="Hirooka S."/>
            <person name="Minakuchi Y."/>
            <person name="Miyagishima S."/>
            <person name="Kawachi M."/>
            <person name="Toyoda A."/>
            <person name="Nozaki H."/>
        </authorList>
    </citation>
    <scope>NUCLEOTIDE SEQUENCE [LARGE SCALE GENOMIC DNA]</scope>
    <source>
        <strain evidence="3 4">NIES-4017</strain>
    </source>
</reference>
<feature type="region of interest" description="Disordered" evidence="1">
    <location>
        <begin position="989"/>
        <end position="1154"/>
    </location>
</feature>
<keyword evidence="4" id="KW-1185">Reference proteome</keyword>
<dbReference type="EMBL" id="BMAR01000027">
    <property type="protein sequence ID" value="GFR48952.1"/>
    <property type="molecule type" value="Genomic_DNA"/>
</dbReference>
<feature type="compositionally biased region" description="Low complexity" evidence="1">
    <location>
        <begin position="1037"/>
        <end position="1082"/>
    </location>
</feature>
<accession>A0AAD3HQC5</accession>
<feature type="region of interest" description="Disordered" evidence="1">
    <location>
        <begin position="1245"/>
        <end position="1342"/>
    </location>
</feature>
<feature type="region of interest" description="Disordered" evidence="1">
    <location>
        <begin position="391"/>
        <end position="412"/>
    </location>
</feature>
<protein>
    <recommendedName>
        <fullName evidence="2">CFA20 domain-containing protein</fullName>
    </recommendedName>
</protein>
<feature type="compositionally biased region" description="Low complexity" evidence="1">
    <location>
        <begin position="462"/>
        <end position="511"/>
    </location>
</feature>
<dbReference type="InterPro" id="IPR007714">
    <property type="entry name" value="CFA20_dom"/>
</dbReference>
<feature type="compositionally biased region" description="Polar residues" evidence="1">
    <location>
        <begin position="691"/>
        <end position="708"/>
    </location>
</feature>